<comment type="caution">
    <text evidence="1">The sequence shown here is derived from an EMBL/GenBank/DDBJ whole genome shotgun (WGS) entry which is preliminary data.</text>
</comment>
<dbReference type="Pfam" id="PF05895">
    <property type="entry name" value="DUF859"/>
    <property type="match status" value="1"/>
</dbReference>
<sequence length="667" mass="71883">MTTYYSNSDRSYRLTYIVDEVSTSIADNSSQVRFRLYLTSGTNSYAQYNFSGYAWVGARYDFNAPSALGFNSNYLLIDRTIKIPHDADGSKTVVVAAKLSGPGGYAPSTLNIPDQKFTLTKIPRTSTVAVSSGYFGDTLNVNINKTNDSFTYDVRYNVNGKTGTVASDISGSTTFKTSLDWASTIPNATSTPATIYVDTKSNGSVIGTSTGIFYLTVPDNAKPKISSLALSDTNQKASTIVGANNFVQIISNPVVTFNGASGAYGSTIQNFNAEIIGKNQSTQQNGGSLGILNFSGKATVKATVTDSRGRVSDPVTTEINVIPYSPPAFSFTVTRAGAKNDQLVVTRNAKISPLIVDGVQKNKMTLTFKTAPLNTTSFTIDTSNASGTYTTVAELINSTATLSGSYGADKSFDVYGLLSDVFSASGGGTPVKQTVSTESFPLSWHKNSVGIGTLPKIDDTGSLNVAGNIYSDGKQIQQKQLALNNGGAFRHDTTDLNSLQDTGFYCVFKGDNRPSGAGPGYLTVVRHETANYAYQHFYDRTNKTIFTRVLENGAWSGWSEYAKKDSLPQSAPAVEDTGWQYIGNGFNYRKIGSMVTIKYDFATNGINQFTVGSMPTNLIPNEMMFAVTAWTVQLNVLNVQVSADGRILWFNPSKWAVNVKGQINWII</sequence>
<name>A0AAV3JIN4_STRAG</name>
<dbReference type="EMBL" id="ANDB01000017">
    <property type="protein sequence ID" value="EPW16391.1"/>
    <property type="molecule type" value="Genomic_DNA"/>
</dbReference>
<dbReference type="RefSeq" id="WP_000214871.1">
    <property type="nucleotide sequence ID" value="NZ_ANDB01000017.1"/>
</dbReference>
<accession>A0AAV3JIN4</accession>
<evidence type="ECO:0000313" key="1">
    <source>
        <dbReference type="EMBL" id="EPW16391.1"/>
    </source>
</evidence>
<dbReference type="AlphaFoldDB" id="A0AAV3JIN4"/>
<gene>
    <name evidence="1" type="ORF">SAG0055_04500</name>
</gene>
<protein>
    <submittedName>
        <fullName evidence="1">Uncharacterized protein</fullName>
    </submittedName>
</protein>
<dbReference type="Proteomes" id="UP000015267">
    <property type="component" value="Unassembled WGS sequence"/>
</dbReference>
<reference evidence="1 2" key="1">
    <citation type="submission" date="2012-10" db="EMBL/GenBank/DDBJ databases">
        <authorList>
            <person name="Zadoks R.N."/>
            <person name="Moroni P."/>
            <person name="Richards V.P."/>
            <person name="Durkin S.A.S."/>
            <person name="Kim M."/>
            <person name="Pavinski Bitar P.D."/>
            <person name="Stanhope M.J."/>
            <person name="Town C.D."/>
            <person name="Venter J.C."/>
        </authorList>
    </citation>
    <scope>NUCLEOTIDE SEQUENCE [LARGE SCALE GENOMIC DNA]</scope>
    <source>
        <strain evidence="1 2">CCUG 29376</strain>
    </source>
</reference>
<dbReference type="InterPro" id="IPR008577">
    <property type="entry name" value="DUF859"/>
</dbReference>
<evidence type="ECO:0000313" key="2">
    <source>
        <dbReference type="Proteomes" id="UP000015267"/>
    </source>
</evidence>
<organism evidence="1 2">
    <name type="scientific">Streptococcus agalactiae CCUG 29376</name>
    <dbReference type="NCBI Taxonomy" id="1105255"/>
    <lineage>
        <taxon>Bacteria</taxon>
        <taxon>Bacillati</taxon>
        <taxon>Bacillota</taxon>
        <taxon>Bacilli</taxon>
        <taxon>Lactobacillales</taxon>
        <taxon>Streptococcaceae</taxon>
        <taxon>Streptococcus</taxon>
    </lineage>
</organism>
<dbReference type="CDD" id="cd19958">
    <property type="entry name" value="pyocin_knob"/>
    <property type="match status" value="1"/>
</dbReference>
<proteinExistence type="predicted"/>